<protein>
    <submittedName>
        <fullName evidence="1">Uncharacterized protein</fullName>
    </submittedName>
</protein>
<keyword evidence="2" id="KW-1185">Reference proteome</keyword>
<comment type="caution">
    <text evidence="1">The sequence shown here is derived from an EMBL/GenBank/DDBJ whole genome shotgun (WGS) entry which is preliminary data.</text>
</comment>
<dbReference type="AlphaFoldDB" id="A0A5B7K2E6"/>
<organism evidence="1 2">
    <name type="scientific">Portunus trituberculatus</name>
    <name type="common">Swimming crab</name>
    <name type="synonym">Neptunus trituberculatus</name>
    <dbReference type="NCBI Taxonomy" id="210409"/>
    <lineage>
        <taxon>Eukaryota</taxon>
        <taxon>Metazoa</taxon>
        <taxon>Ecdysozoa</taxon>
        <taxon>Arthropoda</taxon>
        <taxon>Crustacea</taxon>
        <taxon>Multicrustacea</taxon>
        <taxon>Malacostraca</taxon>
        <taxon>Eumalacostraca</taxon>
        <taxon>Eucarida</taxon>
        <taxon>Decapoda</taxon>
        <taxon>Pleocyemata</taxon>
        <taxon>Brachyura</taxon>
        <taxon>Eubrachyura</taxon>
        <taxon>Portunoidea</taxon>
        <taxon>Portunidae</taxon>
        <taxon>Portuninae</taxon>
        <taxon>Portunus</taxon>
    </lineage>
</organism>
<reference evidence="1 2" key="1">
    <citation type="submission" date="2019-05" db="EMBL/GenBank/DDBJ databases">
        <title>Another draft genome of Portunus trituberculatus and its Hox gene families provides insights of decapod evolution.</title>
        <authorList>
            <person name="Jeong J.-H."/>
            <person name="Song I."/>
            <person name="Kim S."/>
            <person name="Choi T."/>
            <person name="Kim D."/>
            <person name="Ryu S."/>
            <person name="Kim W."/>
        </authorList>
    </citation>
    <scope>NUCLEOTIDE SEQUENCE [LARGE SCALE GENOMIC DNA]</scope>
    <source>
        <tissue evidence="1">Muscle</tissue>
    </source>
</reference>
<dbReference type="EMBL" id="VSRR010124031">
    <property type="protein sequence ID" value="MPD00707.1"/>
    <property type="molecule type" value="Genomic_DNA"/>
</dbReference>
<sequence length="61" mass="6724">MSSSSSQSEYSFFSSRRKVARGGTQPGAPQGLTCCLRATTNKWFILDAPAGQFNYNELMKL</sequence>
<proteinExistence type="predicted"/>
<evidence type="ECO:0000313" key="2">
    <source>
        <dbReference type="Proteomes" id="UP000324222"/>
    </source>
</evidence>
<dbReference type="Proteomes" id="UP000324222">
    <property type="component" value="Unassembled WGS sequence"/>
</dbReference>
<accession>A0A5B7K2E6</accession>
<gene>
    <name evidence="1" type="ORF">E2C01_096200</name>
</gene>
<name>A0A5B7K2E6_PORTR</name>
<evidence type="ECO:0000313" key="1">
    <source>
        <dbReference type="EMBL" id="MPD00707.1"/>
    </source>
</evidence>